<name>A0A3E4QNM3_9ACTN</name>
<dbReference type="Proteomes" id="UP000260943">
    <property type="component" value="Unassembled WGS sequence"/>
</dbReference>
<sequence length="239" mass="25615">MRGGMVYNGFDFGPYLRVNPHRGILPPVSVTTDEVPGRAGARFRAARLGELTIEVDAELRAGRGDDIAELRHIIAHRLWSPEPAKLVLPDDPFRYHMAVLDGESELDRLWGTGQATLTFRCPDPIAYGSDRSAALDGESEVWVGGSYPTPPTIEAVPTGKNLRVESATASAVIEVAAEGAFDGTKTLTIDCGAGHCELAGLSADSHVTLASDYFELSPGANLIRIEGGAGTISWTERWL</sequence>
<dbReference type="Pfam" id="PF05709">
    <property type="entry name" value="Sipho_tail"/>
    <property type="match status" value="1"/>
</dbReference>
<evidence type="ECO:0000313" key="3">
    <source>
        <dbReference type="EMBL" id="RGL07267.1"/>
    </source>
</evidence>
<dbReference type="InterPro" id="IPR006520">
    <property type="entry name" value="Dit_BPSPP_N"/>
</dbReference>
<dbReference type="EMBL" id="QSRJ01000018">
    <property type="protein sequence ID" value="RGL07267.1"/>
    <property type="molecule type" value="Genomic_DNA"/>
</dbReference>
<dbReference type="InterPro" id="IPR054738">
    <property type="entry name" value="Siphovirus-type_tail_C"/>
</dbReference>
<dbReference type="NCBIfam" id="TIGR01633">
    <property type="entry name" value="phi3626_gp14_N"/>
    <property type="match status" value="1"/>
</dbReference>
<dbReference type="Gene3D" id="2.40.30.200">
    <property type="match status" value="1"/>
</dbReference>
<gene>
    <name evidence="3" type="ORF">DXC81_10655</name>
</gene>
<dbReference type="AlphaFoldDB" id="A0A3E4QNM3"/>
<evidence type="ECO:0000259" key="2">
    <source>
        <dbReference type="Pfam" id="PF22768"/>
    </source>
</evidence>
<reference evidence="3 4" key="1">
    <citation type="submission" date="2018-08" db="EMBL/GenBank/DDBJ databases">
        <title>A genome reference for cultivated species of the human gut microbiota.</title>
        <authorList>
            <person name="Zou Y."/>
            <person name="Xue W."/>
            <person name="Luo G."/>
        </authorList>
    </citation>
    <scope>NUCLEOTIDE SEQUENCE [LARGE SCALE GENOMIC DNA]</scope>
    <source>
        <strain evidence="3 4">TF08-14</strain>
    </source>
</reference>
<protein>
    <submittedName>
        <fullName evidence="3">Phage tail family protein</fullName>
    </submittedName>
</protein>
<dbReference type="Gene3D" id="2.60.120.860">
    <property type="match status" value="1"/>
</dbReference>
<comment type="caution">
    <text evidence="3">The sequence shown here is derived from an EMBL/GenBank/DDBJ whole genome shotgun (WGS) entry which is preliminary data.</text>
</comment>
<evidence type="ECO:0000259" key="1">
    <source>
        <dbReference type="Pfam" id="PF05709"/>
    </source>
</evidence>
<dbReference type="InterPro" id="IPR008841">
    <property type="entry name" value="Siphovirus-type_tail_N"/>
</dbReference>
<dbReference type="Pfam" id="PF22768">
    <property type="entry name" value="SPP1_Dit"/>
    <property type="match status" value="1"/>
</dbReference>
<feature type="domain" description="Siphovirus-type tail component RIFT-related" evidence="1">
    <location>
        <begin position="24"/>
        <end position="121"/>
    </location>
</feature>
<evidence type="ECO:0000313" key="4">
    <source>
        <dbReference type="Proteomes" id="UP000260943"/>
    </source>
</evidence>
<accession>A0A3E4QNM3</accession>
<proteinExistence type="predicted"/>
<feature type="domain" description="Siphovirus-type tail component C-terminal" evidence="2">
    <location>
        <begin position="144"/>
        <end position="238"/>
    </location>
</feature>
<organism evidence="3 4">
    <name type="scientific">Collinsella tanakaei</name>
    <dbReference type="NCBI Taxonomy" id="626935"/>
    <lineage>
        <taxon>Bacteria</taxon>
        <taxon>Bacillati</taxon>
        <taxon>Actinomycetota</taxon>
        <taxon>Coriobacteriia</taxon>
        <taxon>Coriobacteriales</taxon>
        <taxon>Coriobacteriaceae</taxon>
        <taxon>Collinsella</taxon>
    </lineage>
</organism>